<feature type="compositionally biased region" description="Basic and acidic residues" evidence="1">
    <location>
        <begin position="112"/>
        <end position="122"/>
    </location>
</feature>
<comment type="caution">
    <text evidence="2">The sequence shown here is derived from an EMBL/GenBank/DDBJ whole genome shotgun (WGS) entry which is preliminary data.</text>
</comment>
<keyword evidence="3" id="KW-1185">Reference proteome</keyword>
<evidence type="ECO:0000313" key="3">
    <source>
        <dbReference type="Proteomes" id="UP001066276"/>
    </source>
</evidence>
<organism evidence="2 3">
    <name type="scientific">Pleurodeles waltl</name>
    <name type="common">Iberian ribbed newt</name>
    <dbReference type="NCBI Taxonomy" id="8319"/>
    <lineage>
        <taxon>Eukaryota</taxon>
        <taxon>Metazoa</taxon>
        <taxon>Chordata</taxon>
        <taxon>Craniata</taxon>
        <taxon>Vertebrata</taxon>
        <taxon>Euteleostomi</taxon>
        <taxon>Amphibia</taxon>
        <taxon>Batrachia</taxon>
        <taxon>Caudata</taxon>
        <taxon>Salamandroidea</taxon>
        <taxon>Salamandridae</taxon>
        <taxon>Pleurodelinae</taxon>
        <taxon>Pleurodeles</taxon>
    </lineage>
</organism>
<sequence>MQHLPGGRVPEHGFWAWPPASRWRSHSKSAQDPSVIHPNPATITDPLESSTKIRRRWGSFPAPVGPGPRPEDTGLARGKGRSRTQARAAERRRVTLRTGARPRRRAFPAGSSRDRWNGEKRGALPPPSAPRGNRGCRDREESPKKKAVTRRGAPWSEHLRKCRSLGLGGMSTRGPHSRGSRAPLEAE</sequence>
<evidence type="ECO:0000256" key="1">
    <source>
        <dbReference type="SAM" id="MobiDB-lite"/>
    </source>
</evidence>
<name>A0AAV7VYB4_PLEWA</name>
<protein>
    <submittedName>
        <fullName evidence="2">Uncharacterized protein</fullName>
    </submittedName>
</protein>
<proteinExistence type="predicted"/>
<dbReference type="Proteomes" id="UP001066276">
    <property type="component" value="Chromosome 1_2"/>
</dbReference>
<dbReference type="AlphaFoldDB" id="A0AAV7VYB4"/>
<feature type="region of interest" description="Disordered" evidence="1">
    <location>
        <begin position="1"/>
        <end position="187"/>
    </location>
</feature>
<dbReference type="EMBL" id="JANPWB010000002">
    <property type="protein sequence ID" value="KAJ1205361.1"/>
    <property type="molecule type" value="Genomic_DNA"/>
</dbReference>
<evidence type="ECO:0000313" key="2">
    <source>
        <dbReference type="EMBL" id="KAJ1205361.1"/>
    </source>
</evidence>
<accession>A0AAV7VYB4</accession>
<feature type="compositionally biased region" description="Basic and acidic residues" evidence="1">
    <location>
        <begin position="135"/>
        <end position="144"/>
    </location>
</feature>
<reference evidence="2" key="1">
    <citation type="journal article" date="2022" name="bioRxiv">
        <title>Sequencing and chromosome-scale assembly of the giantPleurodeles waltlgenome.</title>
        <authorList>
            <person name="Brown T."/>
            <person name="Elewa A."/>
            <person name="Iarovenko S."/>
            <person name="Subramanian E."/>
            <person name="Araus A.J."/>
            <person name="Petzold A."/>
            <person name="Susuki M."/>
            <person name="Suzuki K.-i.T."/>
            <person name="Hayashi T."/>
            <person name="Toyoda A."/>
            <person name="Oliveira C."/>
            <person name="Osipova E."/>
            <person name="Leigh N.D."/>
            <person name="Simon A."/>
            <person name="Yun M.H."/>
        </authorList>
    </citation>
    <scope>NUCLEOTIDE SEQUENCE</scope>
    <source>
        <strain evidence="2">20211129_DDA</strain>
        <tissue evidence="2">Liver</tissue>
    </source>
</reference>
<gene>
    <name evidence="2" type="ORF">NDU88_000796</name>
</gene>